<protein>
    <submittedName>
        <fullName evidence="1">Uncharacterized protein</fullName>
    </submittedName>
</protein>
<evidence type="ECO:0000313" key="2">
    <source>
        <dbReference type="Proteomes" id="UP001152519"/>
    </source>
</evidence>
<dbReference type="EMBL" id="CAJSLV010000067">
    <property type="protein sequence ID" value="CAG6395854.1"/>
    <property type="molecule type" value="Genomic_DNA"/>
</dbReference>
<dbReference type="AlphaFoldDB" id="A0A9W4DTS9"/>
<comment type="caution">
    <text evidence="1">The sequence shown here is derived from an EMBL/GenBank/DDBJ whole genome shotgun (WGS) entry which is preliminary data.</text>
</comment>
<keyword evidence="2" id="KW-1185">Reference proteome</keyword>
<accession>A0A9W4DTS9</accession>
<reference evidence="1" key="1">
    <citation type="submission" date="2021-05" db="EMBL/GenBank/DDBJ databases">
        <authorList>
            <person name="Arsene-Ploetze F."/>
        </authorList>
    </citation>
    <scope>NUCLEOTIDE SEQUENCE</scope>
    <source>
        <strain evidence="1">DSM 42138</strain>
    </source>
</reference>
<dbReference type="Proteomes" id="UP001152519">
    <property type="component" value="Unassembled WGS sequence"/>
</dbReference>
<name>A0A9W4DTS9_9ACTN</name>
<evidence type="ECO:0000313" key="1">
    <source>
        <dbReference type="EMBL" id="CAG6395854.1"/>
    </source>
</evidence>
<sequence>MDEAYDVFARAAERGALRTVLGEPPRDTMSVRTDERT</sequence>
<gene>
    <name evidence="1" type="ORF">SCOCK_370005</name>
</gene>
<proteinExistence type="predicted"/>
<organism evidence="1 2">
    <name type="scientific">Actinacidiphila cocklensis</name>
    <dbReference type="NCBI Taxonomy" id="887465"/>
    <lineage>
        <taxon>Bacteria</taxon>
        <taxon>Bacillati</taxon>
        <taxon>Actinomycetota</taxon>
        <taxon>Actinomycetes</taxon>
        <taxon>Kitasatosporales</taxon>
        <taxon>Streptomycetaceae</taxon>
        <taxon>Actinacidiphila</taxon>
    </lineage>
</organism>